<protein>
    <submittedName>
        <fullName evidence="1">Uncharacterized protein</fullName>
    </submittedName>
</protein>
<organism evidence="1 2">
    <name type="scientific">Mucilaginibacter pocheonensis</name>
    <dbReference type="NCBI Taxonomy" id="398050"/>
    <lineage>
        <taxon>Bacteria</taxon>
        <taxon>Pseudomonadati</taxon>
        <taxon>Bacteroidota</taxon>
        <taxon>Sphingobacteriia</taxon>
        <taxon>Sphingobacteriales</taxon>
        <taxon>Sphingobacteriaceae</taxon>
        <taxon>Mucilaginibacter</taxon>
    </lineage>
</organism>
<name>A0ABU1THD0_9SPHI</name>
<evidence type="ECO:0000313" key="1">
    <source>
        <dbReference type="EMBL" id="MDR6944827.1"/>
    </source>
</evidence>
<sequence length="202" mass="22479">MSSQSKIKNGVTVKAYCGDAMTLLAFDLTENLIKDCVGFTIQFKTPLGHTFYLPNRLSFTAAPVPVPGQSPQPMSSHSSLDCPIQKFRWLHVPYSSKENTVEFGSYTYYVMPRYWKSSALQPLDANLTVDVSLGLNPFVKDKLSISFTRGFMISQAYSRRFGNDTSLSPDERKIFFDTSQVSGPYPATSGNVGNFSYADQFA</sequence>
<reference evidence="1 2" key="1">
    <citation type="submission" date="2023-07" db="EMBL/GenBank/DDBJ databases">
        <title>Sorghum-associated microbial communities from plants grown in Nebraska, USA.</title>
        <authorList>
            <person name="Schachtman D."/>
        </authorList>
    </citation>
    <scope>NUCLEOTIDE SEQUENCE [LARGE SCALE GENOMIC DNA]</scope>
    <source>
        <strain evidence="1 2">3262</strain>
    </source>
</reference>
<accession>A0ABU1THD0</accession>
<dbReference type="Proteomes" id="UP001247620">
    <property type="component" value="Unassembled WGS sequence"/>
</dbReference>
<comment type="caution">
    <text evidence="1">The sequence shown here is derived from an EMBL/GenBank/DDBJ whole genome shotgun (WGS) entry which is preliminary data.</text>
</comment>
<gene>
    <name evidence="1" type="ORF">J2W55_004687</name>
</gene>
<proteinExistence type="predicted"/>
<keyword evidence="2" id="KW-1185">Reference proteome</keyword>
<dbReference type="RefSeq" id="WP_310101698.1">
    <property type="nucleotide sequence ID" value="NZ_JAVDUU010000004.1"/>
</dbReference>
<evidence type="ECO:0000313" key="2">
    <source>
        <dbReference type="Proteomes" id="UP001247620"/>
    </source>
</evidence>
<dbReference type="EMBL" id="JAVDUU010000004">
    <property type="protein sequence ID" value="MDR6944827.1"/>
    <property type="molecule type" value="Genomic_DNA"/>
</dbReference>